<evidence type="ECO:0000313" key="1">
    <source>
        <dbReference type="EMBL" id="SEN00975.1"/>
    </source>
</evidence>
<accession>A0A1H8D181</accession>
<dbReference type="AlphaFoldDB" id="A0A1H8D181"/>
<gene>
    <name evidence="1" type="ORF">SAMN04488011_102158</name>
</gene>
<dbReference type="EMBL" id="FOCM01000002">
    <property type="protein sequence ID" value="SEN00975.1"/>
    <property type="molecule type" value="Genomic_DNA"/>
</dbReference>
<keyword evidence="2" id="KW-1185">Reference proteome</keyword>
<dbReference type="Proteomes" id="UP000199372">
    <property type="component" value="Unassembled WGS sequence"/>
</dbReference>
<proteinExistence type="predicted"/>
<name>A0A1H8D181_9RHOB</name>
<evidence type="ECO:0008006" key="3">
    <source>
        <dbReference type="Google" id="ProtNLM"/>
    </source>
</evidence>
<sequence length="69" mass="7759">MFASEIPKRETKAMTSSRWCWHLDGIFVKINGDQPYLWRAVGHGTAPPLLPIGAVSVRDKGQHLCPDRD</sequence>
<evidence type="ECO:0000313" key="2">
    <source>
        <dbReference type="Proteomes" id="UP000199372"/>
    </source>
</evidence>
<organism evidence="1 2">
    <name type="scientific">Palleronia pelagia</name>
    <dbReference type="NCBI Taxonomy" id="387096"/>
    <lineage>
        <taxon>Bacteria</taxon>
        <taxon>Pseudomonadati</taxon>
        <taxon>Pseudomonadota</taxon>
        <taxon>Alphaproteobacteria</taxon>
        <taxon>Rhodobacterales</taxon>
        <taxon>Roseobacteraceae</taxon>
        <taxon>Palleronia</taxon>
    </lineage>
</organism>
<protein>
    <recommendedName>
        <fullName evidence="3">Transposase</fullName>
    </recommendedName>
</protein>
<reference evidence="2" key="1">
    <citation type="submission" date="2016-10" db="EMBL/GenBank/DDBJ databases">
        <authorList>
            <person name="Varghese N."/>
            <person name="Submissions S."/>
        </authorList>
    </citation>
    <scope>NUCLEOTIDE SEQUENCE [LARGE SCALE GENOMIC DNA]</scope>
    <source>
        <strain evidence="2">DSM 26893</strain>
    </source>
</reference>